<proteinExistence type="predicted"/>
<reference evidence="1 2" key="1">
    <citation type="submission" date="2020-08" db="EMBL/GenBank/DDBJ databases">
        <title>Sequencing the genomes of 1000 actinobacteria strains.</title>
        <authorList>
            <person name="Klenk H.-P."/>
        </authorList>
    </citation>
    <scope>NUCLEOTIDE SEQUENCE [LARGE SCALE GENOMIC DNA]</scope>
    <source>
        <strain evidence="1 2">DSM 45518</strain>
    </source>
</reference>
<dbReference type="AlphaFoldDB" id="A0A7W7CN71"/>
<keyword evidence="2" id="KW-1185">Reference proteome</keyword>
<organism evidence="1 2">
    <name type="scientific">Paractinoplanes abujensis</name>
    <dbReference type="NCBI Taxonomy" id="882441"/>
    <lineage>
        <taxon>Bacteria</taxon>
        <taxon>Bacillati</taxon>
        <taxon>Actinomycetota</taxon>
        <taxon>Actinomycetes</taxon>
        <taxon>Micromonosporales</taxon>
        <taxon>Micromonosporaceae</taxon>
        <taxon>Paractinoplanes</taxon>
    </lineage>
</organism>
<dbReference type="RefSeq" id="WP_184950430.1">
    <property type="nucleotide sequence ID" value="NZ_BOMC01000004.1"/>
</dbReference>
<accession>A0A7W7CN71</accession>
<comment type="caution">
    <text evidence="1">The sequence shown here is derived from an EMBL/GenBank/DDBJ whole genome shotgun (WGS) entry which is preliminary data.</text>
</comment>
<evidence type="ECO:0000313" key="1">
    <source>
        <dbReference type="EMBL" id="MBB4691637.1"/>
    </source>
</evidence>
<gene>
    <name evidence="1" type="ORF">BKA14_001785</name>
</gene>
<name>A0A7W7CN71_9ACTN</name>
<protein>
    <submittedName>
        <fullName evidence="1">Uncharacterized protein</fullName>
    </submittedName>
</protein>
<evidence type="ECO:0000313" key="2">
    <source>
        <dbReference type="Proteomes" id="UP000542742"/>
    </source>
</evidence>
<dbReference type="Proteomes" id="UP000542742">
    <property type="component" value="Unassembled WGS sequence"/>
</dbReference>
<sequence>MTPVVVPAWWDPQARKVIFDDDTIVCGVLVACDTGVAFASPARLEFEAGPAGLRVTWSRLPGRCELHTLGATYRIYLAPPTDGSPRLSRDAVRSIAGHLTTTGDLAGLAGLVADLGVFGDVLGVGGHVGNSITFVHGVAALRRARRSRSALIKQFAILAERKQ</sequence>
<dbReference type="EMBL" id="JACHMF010000001">
    <property type="protein sequence ID" value="MBB4691637.1"/>
    <property type="molecule type" value="Genomic_DNA"/>
</dbReference>